<evidence type="ECO:0000256" key="1">
    <source>
        <dbReference type="SAM" id="MobiDB-lite"/>
    </source>
</evidence>
<reference evidence="2 3" key="1">
    <citation type="submission" date="2015-11" db="EMBL/GenBank/DDBJ databases">
        <title>Genomic analysis of 38 Legionella species identifies large and diverse effector repertoires.</title>
        <authorList>
            <person name="Burstein D."/>
            <person name="Amaro F."/>
            <person name="Zusman T."/>
            <person name="Lifshitz Z."/>
            <person name="Cohen O."/>
            <person name="Gilbert J.A."/>
            <person name="Pupko T."/>
            <person name="Shuman H.A."/>
            <person name="Segal G."/>
        </authorList>
    </citation>
    <scope>NUCLEOTIDE SEQUENCE [LARGE SCALE GENOMIC DNA]</scope>
    <source>
        <strain evidence="2 3">ATCC 51914</strain>
    </source>
</reference>
<feature type="region of interest" description="Disordered" evidence="1">
    <location>
        <begin position="36"/>
        <end position="91"/>
    </location>
</feature>
<dbReference type="EMBL" id="LNZB01000041">
    <property type="protein sequence ID" value="KTD78477.1"/>
    <property type="molecule type" value="Genomic_DNA"/>
</dbReference>
<name>A0A0W1AAW2_9GAMM</name>
<organism evidence="2 3">
    <name type="scientific">Legionella waltersii</name>
    <dbReference type="NCBI Taxonomy" id="66969"/>
    <lineage>
        <taxon>Bacteria</taxon>
        <taxon>Pseudomonadati</taxon>
        <taxon>Pseudomonadota</taxon>
        <taxon>Gammaproteobacteria</taxon>
        <taxon>Legionellales</taxon>
        <taxon>Legionellaceae</taxon>
        <taxon>Legionella</taxon>
    </lineage>
</organism>
<dbReference type="PATRIC" id="fig|66969.6.peg.2077"/>
<feature type="region of interest" description="Disordered" evidence="1">
    <location>
        <begin position="1"/>
        <end position="22"/>
    </location>
</feature>
<evidence type="ECO:0000313" key="2">
    <source>
        <dbReference type="EMBL" id="KTD78477.1"/>
    </source>
</evidence>
<accession>A0A0W1AAW2</accession>
<dbReference type="RefSeq" id="WP_058480561.1">
    <property type="nucleotide sequence ID" value="NZ_CAAAIQ010000004.1"/>
</dbReference>
<gene>
    <name evidence="2" type="ORF">Lwal_1912</name>
</gene>
<dbReference type="OrthoDB" id="5653090at2"/>
<dbReference type="Proteomes" id="UP000054729">
    <property type="component" value="Unassembled WGS sequence"/>
</dbReference>
<feature type="compositionally biased region" description="Polar residues" evidence="1">
    <location>
        <begin position="39"/>
        <end position="55"/>
    </location>
</feature>
<proteinExistence type="predicted"/>
<evidence type="ECO:0000313" key="3">
    <source>
        <dbReference type="Proteomes" id="UP000054729"/>
    </source>
</evidence>
<dbReference type="AlphaFoldDB" id="A0A0W1AAW2"/>
<comment type="caution">
    <text evidence="2">The sequence shown here is derived from an EMBL/GenBank/DDBJ whole genome shotgun (WGS) entry which is preliminary data.</text>
</comment>
<protein>
    <submittedName>
        <fullName evidence="2">Uncharacterized protein</fullName>
    </submittedName>
</protein>
<keyword evidence="3" id="KW-1185">Reference proteome</keyword>
<sequence length="263" mass="29992">MKEKRINQSESIINKPSDIPEGLVAKRKAELLRTKQEESLTLQNSIHNQEHQQNTGEHESVNPQLVHPTRERSQIKHRPPSSFHSSSSPKTLFPMSKEIIHKEPATSINSGLIKTEDEPPSSLWTDLINALTKAVDNYTKGKKEGTTPSEEYGWFSWLRHGEKGGSKANELRGEARDTTNVDALLTVLHLFFLDSSTRFNNHSLAPYVVDELNNLLVNYALKPFLLKLGAQYDINSWLYIKKQLNQLELSQDNQENQTLRSLR</sequence>
<feature type="compositionally biased region" description="Low complexity" evidence="1">
    <location>
        <begin position="80"/>
        <end position="89"/>
    </location>
</feature>